<name>A0A9D7IGX0_9RHOO</name>
<evidence type="ECO:0000313" key="3">
    <source>
        <dbReference type="Proteomes" id="UP000886602"/>
    </source>
</evidence>
<feature type="region of interest" description="Disordered" evidence="1">
    <location>
        <begin position="1"/>
        <end position="21"/>
    </location>
</feature>
<dbReference type="AlphaFoldDB" id="A0A9D7IGX0"/>
<proteinExistence type="predicted"/>
<dbReference type="EMBL" id="JADJNC010000006">
    <property type="protein sequence ID" value="MBK7422389.1"/>
    <property type="molecule type" value="Genomic_DNA"/>
</dbReference>
<reference evidence="2" key="1">
    <citation type="submission" date="2020-10" db="EMBL/GenBank/DDBJ databases">
        <title>Connecting structure to function with the recovery of over 1000 high-quality activated sludge metagenome-assembled genomes encoding full-length rRNA genes using long-read sequencing.</title>
        <authorList>
            <person name="Singleton C.M."/>
            <person name="Petriglieri F."/>
            <person name="Kristensen J.M."/>
            <person name="Kirkegaard R.H."/>
            <person name="Michaelsen T.Y."/>
            <person name="Andersen M.H."/>
            <person name="Karst S.M."/>
            <person name="Dueholm M.S."/>
            <person name="Nielsen P.H."/>
            <person name="Albertsen M."/>
        </authorList>
    </citation>
    <scope>NUCLEOTIDE SEQUENCE</scope>
    <source>
        <strain evidence="2">EsbW_18-Q3-R4-48_MAXAC.044</strain>
    </source>
</reference>
<dbReference type="InterPro" id="IPR038573">
    <property type="entry name" value="BrnT_sf"/>
</dbReference>
<organism evidence="2 3">
    <name type="scientific">Candidatus Propionivibrio dominans</name>
    <dbReference type="NCBI Taxonomy" id="2954373"/>
    <lineage>
        <taxon>Bacteria</taxon>
        <taxon>Pseudomonadati</taxon>
        <taxon>Pseudomonadota</taxon>
        <taxon>Betaproteobacteria</taxon>
        <taxon>Rhodocyclales</taxon>
        <taxon>Rhodocyclaceae</taxon>
        <taxon>Propionivibrio</taxon>
    </lineage>
</organism>
<dbReference type="Gene3D" id="3.10.450.530">
    <property type="entry name" value="Ribonuclease toxin, BrnT, of type II toxin-antitoxin system"/>
    <property type="match status" value="1"/>
</dbReference>
<evidence type="ECO:0000313" key="2">
    <source>
        <dbReference type="EMBL" id="MBK7422389.1"/>
    </source>
</evidence>
<comment type="caution">
    <text evidence="2">The sequence shown here is derived from an EMBL/GenBank/DDBJ whole genome shotgun (WGS) entry which is preliminary data.</text>
</comment>
<dbReference type="Proteomes" id="UP000886602">
    <property type="component" value="Unassembled WGS sequence"/>
</dbReference>
<evidence type="ECO:0000256" key="1">
    <source>
        <dbReference type="SAM" id="MobiDB-lite"/>
    </source>
</evidence>
<dbReference type="Pfam" id="PF04365">
    <property type="entry name" value="BrnT_toxin"/>
    <property type="match status" value="1"/>
</dbReference>
<dbReference type="InterPro" id="IPR007460">
    <property type="entry name" value="BrnT_toxin"/>
</dbReference>
<feature type="compositionally biased region" description="Basic and acidic residues" evidence="1">
    <location>
        <begin position="1"/>
        <end position="18"/>
    </location>
</feature>
<sequence length="94" mass="10835">MAHTRFDWDPGKDAENQRKHGVSFSRAQYAFADSQRVIAKDVTHSQTEERFYCFGEVDGGVLTVRFTYRASVIRIISAGFWRKGKVIYERENAA</sequence>
<gene>
    <name evidence="2" type="ORF">IPJ48_04440</name>
</gene>
<protein>
    <submittedName>
        <fullName evidence="2">BrnT family toxin</fullName>
    </submittedName>
</protein>
<accession>A0A9D7IGX0</accession>